<feature type="transmembrane region" description="Helical" evidence="1">
    <location>
        <begin position="947"/>
        <end position="968"/>
    </location>
</feature>
<name>T1EWG8_HELRO</name>
<dbReference type="EMBL" id="KB097639">
    <property type="protein sequence ID" value="ESN93070.1"/>
    <property type="molecule type" value="Genomic_DNA"/>
</dbReference>
<feature type="transmembrane region" description="Helical" evidence="1">
    <location>
        <begin position="155"/>
        <end position="173"/>
    </location>
</feature>
<dbReference type="GO" id="GO:0016020">
    <property type="term" value="C:membrane"/>
    <property type="evidence" value="ECO:0000318"/>
    <property type="project" value="GO_Central"/>
</dbReference>
<dbReference type="CTD" id="20200918"/>
<dbReference type="GO" id="GO:0050982">
    <property type="term" value="P:detection of mechanical stimulus"/>
    <property type="evidence" value="ECO:0000318"/>
    <property type="project" value="GO_Central"/>
</dbReference>
<keyword evidence="1" id="KW-0812">Transmembrane</keyword>
<proteinExistence type="predicted"/>
<dbReference type="OrthoDB" id="2121937at2759"/>
<dbReference type="Proteomes" id="UP000015101">
    <property type="component" value="Unassembled WGS sequence"/>
</dbReference>
<feature type="transmembrane region" description="Helical" evidence="1">
    <location>
        <begin position="822"/>
        <end position="843"/>
    </location>
</feature>
<dbReference type="RefSeq" id="XP_009029326.1">
    <property type="nucleotide sequence ID" value="XM_009031078.1"/>
</dbReference>
<feature type="transmembrane region" description="Helical" evidence="1">
    <location>
        <begin position="204"/>
        <end position="227"/>
    </location>
</feature>
<sequence>MRKEGMENLTTTGKIAGKRNRGQQRITFVKSLYHLLNITTFQLLQSVKDRVLQRLQTNIFLMRTQKTLGNLVALRFVTKVSVADLQSKKIYYFLCNSWVGHKGFKGETILKTFHVASKITTLNIKYLFTSFIDNHTIFSMFCSPATSRFTRFERVGVCMNLLLGYLMCNLLFLKSISDGEDGDDDDDGPKSIGRLMFSMERIKSAFYCTLVMFPVTTGIESMFQFVIRPKMKIGIILDWMKRREILQKDLLGITVVENIKKFMRSKVFKAMRKKKKQSAQNLLNMQAVTTGGGRGTRKVLEHYDSDYFIKEYEFEDGIIRDTRELINLKRISDLSRRMNLSKNAVNAVKYMDAANHKSSNVIKSSLASIFKNKAPTIRFQPIHMLSGKMDVYNDGMNWRTFFSENTAIGRNEYSLSEYRSEKFDNGFLPRYFIVVAWGITISCMIAFSITVLEKTNGIEKYVMIHWFAGCFMSFFIGMVIDDPLKIIIASFIFSIVIRKVREHGFRNANLTKYMCLRGLEKTNAEQDRVTLNEMQNAPEYKVPNRSLNMLLIEAENIRSESVIIMLNFIIFMIIVSVNVCITAILHKYEYFLQDETYYKKLFYQPAFRKIQRKEDLKEWMKTYVMKEFYSGSNESLLEEDELFRYTSTPGLFLACSPRFRRTTTEGNAWAYFLAGVLATRNDGIDLGIYEEYALEKIDEVFDGDYFNTTFYFNELEIILYSMYSDLTVLVDIRSFLMPGGGILVDGEVRPLADRLEKMINPIGHHENIVDKVSSVYLNSSGREWTNLFLIIYMLFIVVLCGVTVHNIVYLGVAEFFSSFWHFLDLIGTVFGLFVIPSAVFIMIDTSSNTEDFMENGYVDVVEIAFSRLIYLYFQFIDESVSVIFVILLMFFPIFLGAVIFLYMFYGKYMVFLYTIEYTMVSAVVGFTRGYRYNNMNSLFGLCGHIPHAAVIVAYTLIVQYMCAAVVYYKVKVRTMMIFVSKNDFVVERLSNVSLKIKNNYVNDCTSLETNPQVRTARQALLFGIASWVQKIFEKSEKKCHCSQAEINKEV</sequence>
<reference evidence="2 4" key="2">
    <citation type="journal article" date="2013" name="Nature">
        <title>Insights into bilaterian evolution from three spiralian genomes.</title>
        <authorList>
            <person name="Simakov O."/>
            <person name="Marletaz F."/>
            <person name="Cho S.J."/>
            <person name="Edsinger-Gonzales E."/>
            <person name="Havlak P."/>
            <person name="Hellsten U."/>
            <person name="Kuo D.H."/>
            <person name="Larsson T."/>
            <person name="Lv J."/>
            <person name="Arendt D."/>
            <person name="Savage R."/>
            <person name="Osoegawa K."/>
            <person name="de Jong P."/>
            <person name="Grimwood J."/>
            <person name="Chapman J.A."/>
            <person name="Shapiro H."/>
            <person name="Aerts A."/>
            <person name="Otillar R.P."/>
            <person name="Terry A.Y."/>
            <person name="Boore J.L."/>
            <person name="Grigoriev I.V."/>
            <person name="Lindberg D.R."/>
            <person name="Seaver E.C."/>
            <person name="Weisblat D.A."/>
            <person name="Putnam N.H."/>
            <person name="Rokhsar D.S."/>
        </authorList>
    </citation>
    <scope>NUCLEOTIDE SEQUENCE</scope>
</reference>
<evidence type="ECO:0000313" key="4">
    <source>
        <dbReference type="Proteomes" id="UP000015101"/>
    </source>
</evidence>
<dbReference type="GO" id="GO:0005262">
    <property type="term" value="F:calcium channel activity"/>
    <property type="evidence" value="ECO:0000318"/>
    <property type="project" value="GO_Central"/>
</dbReference>
<keyword evidence="4" id="KW-1185">Reference proteome</keyword>
<dbReference type="InterPro" id="IPR051223">
    <property type="entry name" value="Polycystin"/>
</dbReference>
<keyword evidence="1" id="KW-1133">Transmembrane helix</keyword>
<reference evidence="3" key="3">
    <citation type="submission" date="2015-06" db="UniProtKB">
        <authorList>
            <consortium name="EnsemblMetazoa"/>
        </authorList>
    </citation>
    <scope>IDENTIFICATION</scope>
</reference>
<dbReference type="InParanoid" id="T1EWG8"/>
<dbReference type="AlphaFoldDB" id="T1EWG8"/>
<dbReference type="PANTHER" id="PTHR10877:SF183">
    <property type="entry name" value="AT14535P-RELATED"/>
    <property type="match status" value="1"/>
</dbReference>
<dbReference type="EMBL" id="AMQM01001996">
    <property type="status" value="NOT_ANNOTATED_CDS"/>
    <property type="molecule type" value="Genomic_DNA"/>
</dbReference>
<feature type="transmembrane region" description="Helical" evidence="1">
    <location>
        <begin position="910"/>
        <end position="927"/>
    </location>
</feature>
<feature type="transmembrane region" description="Helical" evidence="1">
    <location>
        <begin position="880"/>
        <end position="903"/>
    </location>
</feature>
<dbReference type="KEGG" id="hro:HELRODRAFT_165229"/>
<dbReference type="EnsemblMetazoa" id="HelroT165229">
    <property type="protein sequence ID" value="HelroP165229"/>
    <property type="gene ID" value="HelroG165229"/>
</dbReference>
<evidence type="ECO:0000313" key="3">
    <source>
        <dbReference type="EnsemblMetazoa" id="HelroP165229"/>
    </source>
</evidence>
<accession>T1EWG8</accession>
<organism evidence="3 4">
    <name type="scientific">Helobdella robusta</name>
    <name type="common">Californian leech</name>
    <dbReference type="NCBI Taxonomy" id="6412"/>
    <lineage>
        <taxon>Eukaryota</taxon>
        <taxon>Metazoa</taxon>
        <taxon>Spiralia</taxon>
        <taxon>Lophotrochozoa</taxon>
        <taxon>Annelida</taxon>
        <taxon>Clitellata</taxon>
        <taxon>Hirudinea</taxon>
        <taxon>Rhynchobdellida</taxon>
        <taxon>Glossiphoniidae</taxon>
        <taxon>Helobdella</taxon>
    </lineage>
</organism>
<evidence type="ECO:0000313" key="2">
    <source>
        <dbReference type="EMBL" id="ESN93070.1"/>
    </source>
</evidence>
<protein>
    <submittedName>
        <fullName evidence="2 3">Uncharacterized protein</fullName>
    </submittedName>
</protein>
<dbReference type="PANTHER" id="PTHR10877">
    <property type="entry name" value="POLYCYSTIN FAMILY MEMBER"/>
    <property type="match status" value="1"/>
</dbReference>
<feature type="transmembrane region" description="Helical" evidence="1">
    <location>
        <begin position="464"/>
        <end position="497"/>
    </location>
</feature>
<keyword evidence="1" id="KW-0472">Membrane</keyword>
<reference evidence="4" key="1">
    <citation type="submission" date="2012-12" db="EMBL/GenBank/DDBJ databases">
        <authorList>
            <person name="Hellsten U."/>
            <person name="Grimwood J."/>
            <person name="Chapman J.A."/>
            <person name="Shapiro H."/>
            <person name="Aerts A."/>
            <person name="Otillar R.P."/>
            <person name="Terry A.Y."/>
            <person name="Boore J.L."/>
            <person name="Simakov O."/>
            <person name="Marletaz F."/>
            <person name="Cho S.-J."/>
            <person name="Edsinger-Gonzales E."/>
            <person name="Havlak P."/>
            <person name="Kuo D.-H."/>
            <person name="Larsson T."/>
            <person name="Lv J."/>
            <person name="Arendt D."/>
            <person name="Savage R."/>
            <person name="Osoegawa K."/>
            <person name="de Jong P."/>
            <person name="Lindberg D.R."/>
            <person name="Seaver E.C."/>
            <person name="Weisblat D.A."/>
            <person name="Putnam N.H."/>
            <person name="Grigoriev I.V."/>
            <person name="Rokhsar D.S."/>
        </authorList>
    </citation>
    <scope>NUCLEOTIDE SEQUENCE</scope>
</reference>
<feature type="transmembrane region" description="Helical" evidence="1">
    <location>
        <begin position="787"/>
        <end position="810"/>
    </location>
</feature>
<gene>
    <name evidence="3" type="primary">20200918</name>
    <name evidence="2" type="ORF">HELRODRAFT_165229</name>
</gene>
<dbReference type="HOGENOM" id="CLU_291076_0_0_1"/>
<feature type="transmembrane region" description="Helical" evidence="1">
    <location>
        <begin position="431"/>
        <end position="452"/>
    </location>
</feature>
<dbReference type="GeneID" id="20200918"/>
<feature type="transmembrane region" description="Helical" evidence="1">
    <location>
        <begin position="562"/>
        <end position="585"/>
    </location>
</feature>
<dbReference type="STRING" id="6412.T1EWG8"/>
<dbReference type="eggNOG" id="KOG3599">
    <property type="taxonomic scope" value="Eukaryota"/>
</dbReference>
<evidence type="ECO:0000256" key="1">
    <source>
        <dbReference type="SAM" id="Phobius"/>
    </source>
</evidence>